<dbReference type="STRING" id="1246626.BleG1_2343"/>
<dbReference type="InterPro" id="IPR004101">
    <property type="entry name" value="Mur_ligase_C"/>
</dbReference>
<reference evidence="15 16" key="1">
    <citation type="journal article" date="2014" name="Gene">
        <title>A comparative genomic analysis of the alkalitolerant soil bacterium Bacillus lehensis G1.</title>
        <authorList>
            <person name="Noor Y.M."/>
            <person name="Samsulrizal N.H."/>
            <person name="Jema'on N.A."/>
            <person name="Low K.O."/>
            <person name="Ramli A.N."/>
            <person name="Alias N.I."/>
            <person name="Damis S.I."/>
            <person name="Fuzi S.F."/>
            <person name="Isa M.N."/>
            <person name="Murad A.M."/>
            <person name="Raih M.F."/>
            <person name="Bakar F.D."/>
            <person name="Najimudin N."/>
            <person name="Mahadi N.M."/>
            <person name="Illias R.M."/>
        </authorList>
    </citation>
    <scope>NUCLEOTIDE SEQUENCE [LARGE SCALE GENOMIC DNA]</scope>
    <source>
        <strain evidence="15 16">G1</strain>
    </source>
</reference>
<dbReference type="InterPro" id="IPR036615">
    <property type="entry name" value="Mur_ligase_C_dom_sf"/>
</dbReference>
<dbReference type="Pfam" id="PF02875">
    <property type="entry name" value="Mur_ligase_C"/>
    <property type="match status" value="1"/>
</dbReference>
<dbReference type="GO" id="GO:0047480">
    <property type="term" value="F:UDP-N-acetylmuramoyl-tripeptide-D-alanyl-D-alanine ligase activity"/>
    <property type="evidence" value="ECO:0007669"/>
    <property type="project" value="UniProtKB-UniRule"/>
</dbReference>
<evidence type="ECO:0000256" key="1">
    <source>
        <dbReference type="ARBA" id="ARBA00022490"/>
    </source>
</evidence>
<dbReference type="HOGENOM" id="CLU_031507_4_0_9"/>
<dbReference type="InterPro" id="IPR035911">
    <property type="entry name" value="MurE/MurF_N"/>
</dbReference>
<dbReference type="AlphaFoldDB" id="A0A060LUK8"/>
<accession>A0A060LUK8</accession>
<dbReference type="GO" id="GO:0071555">
    <property type="term" value="P:cell wall organization"/>
    <property type="evidence" value="ECO:0007669"/>
    <property type="project" value="UniProtKB-KW"/>
</dbReference>
<gene>
    <name evidence="10" type="primary">murF</name>
    <name evidence="15" type="ORF">BleG1_2343</name>
</gene>
<dbReference type="GO" id="GO:0005737">
    <property type="term" value="C:cytoplasm"/>
    <property type="evidence" value="ECO:0007669"/>
    <property type="project" value="UniProtKB-SubCell"/>
</dbReference>
<evidence type="ECO:0000256" key="4">
    <source>
        <dbReference type="ARBA" id="ARBA00022741"/>
    </source>
</evidence>
<keyword evidence="2 10" id="KW-0436">Ligase</keyword>
<dbReference type="Gene3D" id="3.40.1390.10">
    <property type="entry name" value="MurE/MurF, N-terminal domain"/>
    <property type="match status" value="1"/>
</dbReference>
<dbReference type="RefSeq" id="WP_038480968.1">
    <property type="nucleotide sequence ID" value="NZ_CP003923.1"/>
</dbReference>
<comment type="catalytic activity">
    <reaction evidence="10 11">
        <text>D-alanyl-D-alanine + UDP-N-acetyl-alpha-D-muramoyl-L-alanyl-gamma-D-glutamyl-meso-2,6-diaminopimelate + ATP = UDP-N-acetyl-alpha-D-muramoyl-L-alanyl-gamma-D-glutamyl-meso-2,6-diaminopimeloyl-D-alanyl-D-alanine + ADP + phosphate + H(+)</text>
        <dbReference type="Rhea" id="RHEA:28374"/>
        <dbReference type="ChEBI" id="CHEBI:15378"/>
        <dbReference type="ChEBI" id="CHEBI:30616"/>
        <dbReference type="ChEBI" id="CHEBI:43474"/>
        <dbReference type="ChEBI" id="CHEBI:57822"/>
        <dbReference type="ChEBI" id="CHEBI:61386"/>
        <dbReference type="ChEBI" id="CHEBI:83905"/>
        <dbReference type="ChEBI" id="CHEBI:456216"/>
        <dbReference type="EC" id="6.3.2.10"/>
    </reaction>
</comment>
<evidence type="ECO:0000256" key="6">
    <source>
        <dbReference type="ARBA" id="ARBA00022960"/>
    </source>
</evidence>
<comment type="similarity">
    <text evidence="10">Belongs to the MurCDEF family. MurF subfamily.</text>
</comment>
<dbReference type="KEGG" id="ble:BleG1_2343"/>
<dbReference type="HAMAP" id="MF_02019">
    <property type="entry name" value="MurF"/>
    <property type="match status" value="1"/>
</dbReference>
<dbReference type="eggNOG" id="COG0770">
    <property type="taxonomic scope" value="Bacteria"/>
</dbReference>
<dbReference type="GO" id="GO:0008360">
    <property type="term" value="P:regulation of cell shape"/>
    <property type="evidence" value="ECO:0007669"/>
    <property type="project" value="UniProtKB-KW"/>
</dbReference>
<keyword evidence="4 10" id="KW-0547">Nucleotide-binding</keyword>
<dbReference type="GO" id="GO:0005524">
    <property type="term" value="F:ATP binding"/>
    <property type="evidence" value="ECO:0007669"/>
    <property type="project" value="UniProtKB-UniRule"/>
</dbReference>
<evidence type="ECO:0000313" key="15">
    <source>
        <dbReference type="EMBL" id="AIC94921.1"/>
    </source>
</evidence>
<protein>
    <recommendedName>
        <fullName evidence="10 11">UDP-N-acetylmuramoyl-tripeptide--D-alanyl-D-alanine ligase</fullName>
        <ecNumber evidence="10 11">6.3.2.10</ecNumber>
    </recommendedName>
    <alternativeName>
        <fullName evidence="10">D-alanyl-D-alanine-adding enzyme</fullName>
    </alternativeName>
</protein>
<dbReference type="EC" id="6.3.2.10" evidence="10 11"/>
<dbReference type="GO" id="GO:0051301">
    <property type="term" value="P:cell division"/>
    <property type="evidence" value="ECO:0007669"/>
    <property type="project" value="UniProtKB-KW"/>
</dbReference>
<dbReference type="SUPFAM" id="SSF63418">
    <property type="entry name" value="MurE/MurF N-terminal domain"/>
    <property type="match status" value="1"/>
</dbReference>
<comment type="function">
    <text evidence="10 11">Involved in cell wall formation. Catalyzes the final step in the synthesis of UDP-N-acetylmuramoyl-pentapeptide, the precursor of murein.</text>
</comment>
<keyword evidence="5 10" id="KW-0067">ATP-binding</keyword>
<evidence type="ECO:0000256" key="5">
    <source>
        <dbReference type="ARBA" id="ARBA00022840"/>
    </source>
</evidence>
<proteinExistence type="inferred from homology"/>
<evidence type="ECO:0000313" key="16">
    <source>
        <dbReference type="Proteomes" id="UP000027142"/>
    </source>
</evidence>
<organism evidence="15 16">
    <name type="scientific">Shouchella lehensis G1</name>
    <dbReference type="NCBI Taxonomy" id="1246626"/>
    <lineage>
        <taxon>Bacteria</taxon>
        <taxon>Bacillati</taxon>
        <taxon>Bacillota</taxon>
        <taxon>Bacilli</taxon>
        <taxon>Bacillales</taxon>
        <taxon>Bacillaceae</taxon>
        <taxon>Shouchella</taxon>
    </lineage>
</organism>
<dbReference type="Pfam" id="PF01225">
    <property type="entry name" value="Mur_ligase"/>
    <property type="match status" value="1"/>
</dbReference>
<evidence type="ECO:0000256" key="10">
    <source>
        <dbReference type="HAMAP-Rule" id="MF_02019"/>
    </source>
</evidence>
<dbReference type="InterPro" id="IPR036565">
    <property type="entry name" value="Mur-like_cat_sf"/>
</dbReference>
<feature type="domain" description="Mur ligase central" evidence="14">
    <location>
        <begin position="110"/>
        <end position="287"/>
    </location>
</feature>
<evidence type="ECO:0000259" key="12">
    <source>
        <dbReference type="Pfam" id="PF01225"/>
    </source>
</evidence>
<dbReference type="NCBIfam" id="TIGR01143">
    <property type="entry name" value="murF"/>
    <property type="match status" value="1"/>
</dbReference>
<feature type="binding site" evidence="10">
    <location>
        <begin position="112"/>
        <end position="118"/>
    </location>
    <ligand>
        <name>ATP</name>
        <dbReference type="ChEBI" id="CHEBI:30616"/>
    </ligand>
</feature>
<dbReference type="OrthoDB" id="9801978at2"/>
<dbReference type="InterPro" id="IPR005863">
    <property type="entry name" value="UDP-N-AcMur_synth"/>
</dbReference>
<keyword evidence="8 10" id="KW-0131">Cell cycle</keyword>
<dbReference type="InterPro" id="IPR051046">
    <property type="entry name" value="MurCDEF_CellWall_CoF430Synth"/>
</dbReference>
<dbReference type="Proteomes" id="UP000027142">
    <property type="component" value="Chromosome"/>
</dbReference>
<comment type="pathway">
    <text evidence="10 11">Cell wall biogenesis; peptidoglycan biosynthesis.</text>
</comment>
<feature type="domain" description="Mur ligase C-terminal" evidence="13">
    <location>
        <begin position="312"/>
        <end position="437"/>
    </location>
</feature>
<dbReference type="InterPro" id="IPR013221">
    <property type="entry name" value="Mur_ligase_cen"/>
</dbReference>
<sequence>MIEARLVESVAKRTRLQDGPVSFHSVTTDSRKDSKAALFVPLSGERFNGHHYLDSAIASGAIAAIWQEQEPVPTSIPASFQLYFVDDPLHALQELAQLYRDEINPYVIGITGSNGKTTTKDIVFQLLGGEPFVHRTAGNLNNHIGVPLTLLSMSKECKFAVVEMGMNHAGEISFLSNLAKPDLAIVTNIGEAHIEHLGSRQGIASAKMEMLDGLKQDGFLVLDGDEPLLNGFQQEKTVSIGFNHQNKEAIATFQSKADGFTFSFLDEKDWYLPLLGEHNVKNAAYGIWIARQVGFAPETIKERLANVTITGMRLEKVAGPNGSTFINDAYNANPSSMKAAIETIKSLPEFKRRIVVLGDIYELGPDEEALHRSVVSAIDTPITNVVCVGEKGYWIYDEVKQQNGAIAVEHVENVSDVAETIRPLLNHDTVVLLKASRRLALEQVLSAVKGGA</sequence>
<dbReference type="EMBL" id="CP003923">
    <property type="protein sequence ID" value="AIC94921.1"/>
    <property type="molecule type" value="Genomic_DNA"/>
</dbReference>
<keyword evidence="9 10" id="KW-0961">Cell wall biogenesis/degradation</keyword>
<evidence type="ECO:0000256" key="7">
    <source>
        <dbReference type="ARBA" id="ARBA00022984"/>
    </source>
</evidence>
<comment type="subcellular location">
    <subcellularLocation>
        <location evidence="10 11">Cytoplasm</location>
    </subcellularLocation>
</comment>
<dbReference type="SUPFAM" id="SSF53623">
    <property type="entry name" value="MurD-like peptide ligases, catalytic domain"/>
    <property type="match status" value="1"/>
</dbReference>
<dbReference type="GO" id="GO:0009252">
    <property type="term" value="P:peptidoglycan biosynthetic process"/>
    <property type="evidence" value="ECO:0007669"/>
    <property type="project" value="UniProtKB-UniRule"/>
</dbReference>
<evidence type="ECO:0000256" key="9">
    <source>
        <dbReference type="ARBA" id="ARBA00023316"/>
    </source>
</evidence>
<dbReference type="Pfam" id="PF08245">
    <property type="entry name" value="Mur_ligase_M"/>
    <property type="match status" value="1"/>
</dbReference>
<feature type="domain" description="Mur ligase N-terminal catalytic" evidence="12">
    <location>
        <begin position="23"/>
        <end position="99"/>
    </location>
</feature>
<evidence type="ECO:0000256" key="3">
    <source>
        <dbReference type="ARBA" id="ARBA00022618"/>
    </source>
</evidence>
<evidence type="ECO:0000256" key="11">
    <source>
        <dbReference type="RuleBase" id="RU004136"/>
    </source>
</evidence>
<keyword evidence="6 10" id="KW-0133">Cell shape</keyword>
<evidence type="ECO:0000256" key="8">
    <source>
        <dbReference type="ARBA" id="ARBA00023306"/>
    </source>
</evidence>
<dbReference type="UniPathway" id="UPA00219"/>
<dbReference type="PANTHER" id="PTHR43024">
    <property type="entry name" value="UDP-N-ACETYLMURAMOYL-TRIPEPTIDE--D-ALANYL-D-ALANINE LIGASE"/>
    <property type="match status" value="1"/>
</dbReference>
<dbReference type="SUPFAM" id="SSF53244">
    <property type="entry name" value="MurD-like peptide ligases, peptide-binding domain"/>
    <property type="match status" value="1"/>
</dbReference>
<keyword evidence="3 10" id="KW-0132">Cell division</keyword>
<dbReference type="Gene3D" id="3.90.190.20">
    <property type="entry name" value="Mur ligase, C-terminal domain"/>
    <property type="match status" value="1"/>
</dbReference>
<dbReference type="PATRIC" id="fig|1246626.3.peg.2343"/>
<dbReference type="Gene3D" id="3.40.1190.10">
    <property type="entry name" value="Mur-like, catalytic domain"/>
    <property type="match status" value="1"/>
</dbReference>
<dbReference type="InterPro" id="IPR000713">
    <property type="entry name" value="Mur_ligase_N"/>
</dbReference>
<evidence type="ECO:0000256" key="2">
    <source>
        <dbReference type="ARBA" id="ARBA00022598"/>
    </source>
</evidence>
<keyword evidence="1 10" id="KW-0963">Cytoplasm</keyword>
<keyword evidence="7 10" id="KW-0573">Peptidoglycan synthesis</keyword>
<evidence type="ECO:0000259" key="13">
    <source>
        <dbReference type="Pfam" id="PF02875"/>
    </source>
</evidence>
<dbReference type="PANTHER" id="PTHR43024:SF1">
    <property type="entry name" value="UDP-N-ACETYLMURAMOYL-TRIPEPTIDE--D-ALANYL-D-ALANINE LIGASE"/>
    <property type="match status" value="1"/>
</dbReference>
<dbReference type="GO" id="GO:0008766">
    <property type="term" value="F:UDP-N-acetylmuramoylalanyl-D-glutamyl-2,6-diaminopimelate-D-alanyl-D-alanine ligase activity"/>
    <property type="evidence" value="ECO:0007669"/>
    <property type="project" value="RHEA"/>
</dbReference>
<name>A0A060LUK8_9BACI</name>
<evidence type="ECO:0000259" key="14">
    <source>
        <dbReference type="Pfam" id="PF08245"/>
    </source>
</evidence>
<keyword evidence="16" id="KW-1185">Reference proteome</keyword>